<evidence type="ECO:0000313" key="12">
    <source>
        <dbReference type="Proteomes" id="UP001589854"/>
    </source>
</evidence>
<evidence type="ECO:0000256" key="6">
    <source>
        <dbReference type="ARBA" id="ARBA00023125"/>
    </source>
</evidence>
<evidence type="ECO:0000256" key="7">
    <source>
        <dbReference type="ARBA" id="ARBA00023159"/>
    </source>
</evidence>
<organism evidence="11 12">
    <name type="scientific">Metabacillus herbersteinensis</name>
    <dbReference type="NCBI Taxonomy" id="283816"/>
    <lineage>
        <taxon>Bacteria</taxon>
        <taxon>Bacillati</taxon>
        <taxon>Bacillota</taxon>
        <taxon>Bacilli</taxon>
        <taxon>Bacillales</taxon>
        <taxon>Bacillaceae</taxon>
        <taxon>Metabacillus</taxon>
    </lineage>
</organism>
<keyword evidence="3 9" id="KW-0597">Phosphoprotein</keyword>
<dbReference type="PANTHER" id="PTHR45526:SF1">
    <property type="entry name" value="TRANSCRIPTIONAL REGULATORY PROTEIN DCUR-RELATED"/>
    <property type="match status" value="1"/>
</dbReference>
<dbReference type="InterPro" id="IPR048714">
    <property type="entry name" value="DpiA-like_HTH"/>
</dbReference>
<evidence type="ECO:0000256" key="8">
    <source>
        <dbReference type="ARBA" id="ARBA00023163"/>
    </source>
</evidence>
<dbReference type="EMBL" id="JBHLVO010000003">
    <property type="protein sequence ID" value="MFC0271059.1"/>
    <property type="molecule type" value="Genomic_DNA"/>
</dbReference>
<dbReference type="InterPro" id="IPR001789">
    <property type="entry name" value="Sig_transdc_resp-reg_receiver"/>
</dbReference>
<evidence type="ECO:0000256" key="1">
    <source>
        <dbReference type="ARBA" id="ARBA00004496"/>
    </source>
</evidence>
<keyword evidence="7" id="KW-0010">Activator</keyword>
<keyword evidence="2" id="KW-0963">Cytoplasm</keyword>
<dbReference type="Pfam" id="PF20714">
    <property type="entry name" value="HTH_64"/>
    <property type="match status" value="1"/>
</dbReference>
<dbReference type="InterPro" id="IPR011006">
    <property type="entry name" value="CheY-like_superfamily"/>
</dbReference>
<dbReference type="Pfam" id="PF00072">
    <property type="entry name" value="Response_reg"/>
    <property type="match status" value="1"/>
</dbReference>
<keyword evidence="8" id="KW-0804">Transcription</keyword>
<dbReference type="SUPFAM" id="SSF52172">
    <property type="entry name" value="CheY-like"/>
    <property type="match status" value="1"/>
</dbReference>
<reference evidence="11 12" key="1">
    <citation type="submission" date="2024-09" db="EMBL/GenBank/DDBJ databases">
        <authorList>
            <person name="Sun Q."/>
            <person name="Mori K."/>
        </authorList>
    </citation>
    <scope>NUCLEOTIDE SEQUENCE [LARGE SCALE GENOMIC DNA]</scope>
    <source>
        <strain evidence="11 12">CCM 7228</strain>
    </source>
</reference>
<keyword evidence="6" id="KW-0238">DNA-binding</keyword>
<dbReference type="PROSITE" id="PS50110">
    <property type="entry name" value="RESPONSE_REGULATORY"/>
    <property type="match status" value="1"/>
</dbReference>
<keyword evidence="12" id="KW-1185">Reference proteome</keyword>
<dbReference type="InterPro" id="IPR024187">
    <property type="entry name" value="Sig_transdc_resp-reg_cit/mal"/>
</dbReference>
<dbReference type="InterPro" id="IPR051271">
    <property type="entry name" value="2C-system_Tx_regulators"/>
</dbReference>
<comment type="subcellular location">
    <subcellularLocation>
        <location evidence="1">Cytoplasm</location>
    </subcellularLocation>
</comment>
<evidence type="ECO:0000256" key="3">
    <source>
        <dbReference type="ARBA" id="ARBA00022553"/>
    </source>
</evidence>
<evidence type="ECO:0000313" key="11">
    <source>
        <dbReference type="EMBL" id="MFC0271059.1"/>
    </source>
</evidence>
<dbReference type="PANTHER" id="PTHR45526">
    <property type="entry name" value="TRANSCRIPTIONAL REGULATORY PROTEIN DPIA"/>
    <property type="match status" value="1"/>
</dbReference>
<protein>
    <submittedName>
        <fullName evidence="11">Response regulator</fullName>
    </submittedName>
</protein>
<keyword evidence="5" id="KW-0805">Transcription regulation</keyword>
<evidence type="ECO:0000256" key="2">
    <source>
        <dbReference type="ARBA" id="ARBA00022490"/>
    </source>
</evidence>
<evidence type="ECO:0000256" key="9">
    <source>
        <dbReference type="PROSITE-ProRule" id="PRU00169"/>
    </source>
</evidence>
<keyword evidence="4" id="KW-0902">Two-component regulatory system</keyword>
<evidence type="ECO:0000256" key="5">
    <source>
        <dbReference type="ARBA" id="ARBA00023015"/>
    </source>
</evidence>
<accession>A0ABV6GCX5</accession>
<dbReference type="Gene3D" id="3.40.50.2300">
    <property type="match status" value="1"/>
</dbReference>
<dbReference type="CDD" id="cd19925">
    <property type="entry name" value="REC_citrate_TCS"/>
    <property type="match status" value="1"/>
</dbReference>
<evidence type="ECO:0000256" key="4">
    <source>
        <dbReference type="ARBA" id="ARBA00023012"/>
    </source>
</evidence>
<name>A0ABV6GCX5_9BACI</name>
<dbReference type="Proteomes" id="UP001589854">
    <property type="component" value="Unassembled WGS sequence"/>
</dbReference>
<dbReference type="RefSeq" id="WP_378931695.1">
    <property type="nucleotide sequence ID" value="NZ_JBHLVO010000003.1"/>
</dbReference>
<feature type="modified residue" description="4-aspartylphosphate" evidence="9">
    <location>
        <position position="58"/>
    </location>
</feature>
<dbReference type="SMART" id="SM00448">
    <property type="entry name" value="REC"/>
    <property type="match status" value="1"/>
</dbReference>
<feature type="domain" description="Response regulatory" evidence="10">
    <location>
        <begin position="7"/>
        <end position="123"/>
    </location>
</feature>
<sequence length="226" mass="25586">MKNQKVNVFLIEDDPMVQQINKQFIEKIEGFKIIGCASNGKEGIEFIKKHQPDLAFIDIFMPGQDGITTMQQIRSLELTTDIIAITAASDIETVRTVLQLGAVDYIMKPFKFERIKQALENYQNYHSHLHNKESISQKELDRLFSHKGGADTENIPKGLNALTLKKIKQFLQEQESAISAEKVAKGVGLARVTARRYLEYMEQGGIVTIQIEYGAIGRPVNRYIIS</sequence>
<gene>
    <name evidence="11" type="ORF">ACFFIX_06295</name>
</gene>
<proteinExistence type="predicted"/>
<dbReference type="PIRSF" id="PIRSF006171">
    <property type="entry name" value="RR_citrat_malat"/>
    <property type="match status" value="1"/>
</dbReference>
<comment type="caution">
    <text evidence="11">The sequence shown here is derived from an EMBL/GenBank/DDBJ whole genome shotgun (WGS) entry which is preliminary data.</text>
</comment>
<evidence type="ECO:0000259" key="10">
    <source>
        <dbReference type="PROSITE" id="PS50110"/>
    </source>
</evidence>